<dbReference type="PROSITE" id="PS50011">
    <property type="entry name" value="PROTEIN_KINASE_DOM"/>
    <property type="match status" value="2"/>
</dbReference>
<dbReference type="RefSeq" id="WP_200236859.1">
    <property type="nucleotide sequence ID" value="NZ_NRRV01000022.1"/>
</dbReference>
<keyword evidence="5 13" id="KW-0418">Kinase</keyword>
<dbReference type="Gene3D" id="1.10.150.20">
    <property type="entry name" value="5' to 3' exonuclease, C-terminal subdomain"/>
    <property type="match status" value="1"/>
</dbReference>
<evidence type="ECO:0000256" key="7">
    <source>
        <dbReference type="ARBA" id="ARBA00047899"/>
    </source>
</evidence>
<feature type="domain" description="Protein kinase" evidence="11">
    <location>
        <begin position="529"/>
        <end position="781"/>
    </location>
</feature>
<dbReference type="GO" id="GO:0004674">
    <property type="term" value="F:protein serine/threonine kinase activity"/>
    <property type="evidence" value="ECO:0007669"/>
    <property type="project" value="UniProtKB-KW"/>
</dbReference>
<comment type="catalytic activity">
    <reaction evidence="8">
        <text>L-seryl-[protein] + ATP = O-phospho-L-seryl-[protein] + ADP + H(+)</text>
        <dbReference type="Rhea" id="RHEA:17989"/>
        <dbReference type="Rhea" id="RHEA-COMP:9863"/>
        <dbReference type="Rhea" id="RHEA-COMP:11604"/>
        <dbReference type="ChEBI" id="CHEBI:15378"/>
        <dbReference type="ChEBI" id="CHEBI:29999"/>
        <dbReference type="ChEBI" id="CHEBI:30616"/>
        <dbReference type="ChEBI" id="CHEBI:83421"/>
        <dbReference type="ChEBI" id="CHEBI:456216"/>
        <dbReference type="EC" id="2.7.11.1"/>
    </reaction>
</comment>
<dbReference type="SUPFAM" id="SSF47789">
    <property type="entry name" value="C-terminal domain of RNA polymerase alpha subunit"/>
    <property type="match status" value="1"/>
</dbReference>
<keyword evidence="3" id="KW-0808">Transferase</keyword>
<evidence type="ECO:0000256" key="9">
    <source>
        <dbReference type="PROSITE-ProRule" id="PRU10141"/>
    </source>
</evidence>
<dbReference type="PANTHER" id="PTHR43895:SF32">
    <property type="entry name" value="SERINE_THREONINE-PROTEIN KINASE CHK1"/>
    <property type="match status" value="1"/>
</dbReference>
<feature type="compositionally biased region" description="Low complexity" evidence="10">
    <location>
        <begin position="888"/>
        <end position="899"/>
    </location>
</feature>
<evidence type="ECO:0000256" key="6">
    <source>
        <dbReference type="ARBA" id="ARBA00022840"/>
    </source>
</evidence>
<evidence type="ECO:0000259" key="12">
    <source>
        <dbReference type="PROSITE" id="PS50965"/>
    </source>
</evidence>
<dbReference type="PROSITE" id="PS50965">
    <property type="entry name" value="NERD"/>
    <property type="match status" value="1"/>
</dbReference>
<dbReference type="PANTHER" id="PTHR43895">
    <property type="entry name" value="CALCIUM/CALMODULIN-DEPENDENT PROTEIN KINASE KINASE-RELATED"/>
    <property type="match status" value="1"/>
</dbReference>
<gene>
    <name evidence="13" type="ORF">CKO31_10365</name>
</gene>
<dbReference type="InterPro" id="IPR000719">
    <property type="entry name" value="Prot_kinase_dom"/>
</dbReference>
<feature type="domain" description="NERD" evidence="12">
    <location>
        <begin position="11"/>
        <end position="128"/>
    </location>
</feature>
<dbReference type="NCBIfam" id="NF033442">
    <property type="entry name" value="BREX_PglW"/>
    <property type="match status" value="1"/>
</dbReference>
<keyword evidence="14" id="KW-1185">Reference proteome</keyword>
<evidence type="ECO:0000313" key="14">
    <source>
        <dbReference type="Proteomes" id="UP000748752"/>
    </source>
</evidence>
<dbReference type="Pfam" id="PF08378">
    <property type="entry name" value="NERD"/>
    <property type="match status" value="1"/>
</dbReference>
<accession>A0ABS1CGY8</accession>
<dbReference type="SUPFAM" id="SSF56112">
    <property type="entry name" value="Protein kinase-like (PK-like)"/>
    <property type="match status" value="2"/>
</dbReference>
<comment type="catalytic activity">
    <reaction evidence="7">
        <text>L-threonyl-[protein] + ATP = O-phospho-L-threonyl-[protein] + ADP + H(+)</text>
        <dbReference type="Rhea" id="RHEA:46608"/>
        <dbReference type="Rhea" id="RHEA-COMP:11060"/>
        <dbReference type="Rhea" id="RHEA-COMP:11605"/>
        <dbReference type="ChEBI" id="CHEBI:15378"/>
        <dbReference type="ChEBI" id="CHEBI:30013"/>
        <dbReference type="ChEBI" id="CHEBI:30616"/>
        <dbReference type="ChEBI" id="CHEBI:61977"/>
        <dbReference type="ChEBI" id="CHEBI:456216"/>
        <dbReference type="EC" id="2.7.11.1"/>
    </reaction>
</comment>
<evidence type="ECO:0000256" key="8">
    <source>
        <dbReference type="ARBA" id="ARBA00048679"/>
    </source>
</evidence>
<dbReference type="InterPro" id="IPR017441">
    <property type="entry name" value="Protein_kinase_ATP_BS"/>
</dbReference>
<evidence type="ECO:0000259" key="11">
    <source>
        <dbReference type="PROSITE" id="PS50011"/>
    </source>
</evidence>
<evidence type="ECO:0000256" key="5">
    <source>
        <dbReference type="ARBA" id="ARBA00022777"/>
    </source>
</evidence>
<name>A0ABS1CGY8_9GAMM</name>
<sequence length="1451" mass="157885">MDKLWKQITPSDYAWEQAGLDFLRRQLPDHEPYRAWANFEFIAQDGSINEVDALVLTPKGLYLVEIKSHPGEISGDAGSWLWTFQDRRRVLDNPRLLADRKAKKLASLLKTQRAALAGSGRARIPFITSLVFLSAHDVVNRLQGPARLQVCTRKNLLNTLTHLDGNGRDKNIDRPTSKLVARALEEAGIKESQRARRVGLYELGELLDEADHFQDWLATHAETGLKRRIRIYLTRGKPESEAQTLQKAARLEFRLIEGLEHPGILRAREYQQHDQGPALVYEHDPAAERLDHYLLRLGPERRLDAADALALMRRLAEAVHFAHAHRLYHRALSPQSIYVRPEPDGSLSAKIANWATAQRAAERESVQQSVLSHMSQIIQEEAGPYLALEAHSAIDQIGAGAGCGAGSGGGSGGGSDAGVDGVYLDVFSLGAIAYLLFTGKAPAGNDLELQDKLGRGTGLQVTDVLNGASQELQDLVQYATHPDLGARIGTIDEFLRFLDDVEKELTRPDSERREDPAGAGPGDTFPGGIEVKRRLGRGASAVTFVVQQLGAQRGEQRVLKLAADPEHNPSLRHEGETLAKLRHQAVIALHDSRELLGHQALIIDYAAEGSLEHRLRHEGAFQLELLQRLGDDLLSALCHLEERGIAHRDIKPGNIGLTMQGNRLHLVLFDFSLSRVGDANITAGTAAYLDPFIRDPGRRRWDDYAERFAAALTLYEMATGTLPAWAAQEGLPRLIDGALEIDPNLFDPGIRDAMAVFFAKALARDVKDRFGNAEDMRHAWSRVFLPAQQQTTRHPAAAADAHACEPACSTAEAQPDTQIGLLPLSAQALDTLSRLNVNTVRDLLALPRNELVRMTGVGIQTRRELSQLIAQLRDSLGQPLDAAPPPADSGKAAGDAAAAGHPASVDQLFRAILPPASKAGDAERRRFLSEYLGRLDSDRQPSDLGVHWPTLVTLAAETGLEPGRVRELQSRAVALWAKHKRITELRHDIAALLDDHGGVMTAMELAEAVLLRRGCVQAAPLRERWAQAVVRAAVETELERQASRWIIRRAGRRILVADNRELRGEELADYAQALGELADECADKDPLLSPVRTLELIRAVPPPVSDQHALAGLSNHRLLRLAAAASQHAALSSRAELYPRGLGAERAIELAQGALLGTRALSVAEVHNRVQGRYPDAQPLPGRPGLDTLMRGLDLGFEWNGAFTFPDGTRGAYCLPHAGLTAVTSLYDPSRVGTVLSGSSAGLDPTGAEAALVAQRHQEQFDATLRTALAEHRFLALTVRPSRARLAAEQLVARFGLERISFDALLLRHLHQLCDGMARPPDWQVVLRADAADPGSVDRARLLGLVGRVLPALTNEILGPDGAAAGPVLLTDTGLIGRYGLVDDWLAEIRRRLADGEIPHALLLLIASDSTGPGASLEGVSVPDGPGRREHAAIPSQWLRAVSADVAAGSA</sequence>
<keyword evidence="4 9" id="KW-0547">Nucleotide-binding</keyword>
<evidence type="ECO:0000313" key="13">
    <source>
        <dbReference type="EMBL" id="MBK1631139.1"/>
    </source>
</evidence>
<keyword evidence="2 13" id="KW-0723">Serine/threonine-protein kinase</keyword>
<keyword evidence="6 9" id="KW-0067">ATP-binding</keyword>
<proteinExistence type="predicted"/>
<feature type="compositionally biased region" description="Basic and acidic residues" evidence="10">
    <location>
        <begin position="506"/>
        <end position="516"/>
    </location>
</feature>
<dbReference type="InterPro" id="IPR049832">
    <property type="entry name" value="BREX_PglW"/>
</dbReference>
<dbReference type="Gene3D" id="1.10.510.10">
    <property type="entry name" value="Transferase(Phosphotransferase) domain 1"/>
    <property type="match status" value="2"/>
</dbReference>
<evidence type="ECO:0000256" key="4">
    <source>
        <dbReference type="ARBA" id="ARBA00022741"/>
    </source>
</evidence>
<dbReference type="EC" id="2.7.11.1" evidence="1"/>
<reference evidence="13 14" key="1">
    <citation type="journal article" date="2020" name="Microorganisms">
        <title>Osmotic Adaptation and Compatible Solute Biosynthesis of Phototrophic Bacteria as Revealed from Genome Analyses.</title>
        <authorList>
            <person name="Imhoff J.F."/>
            <person name="Rahn T."/>
            <person name="Kunzel S."/>
            <person name="Keller A."/>
            <person name="Neulinger S.C."/>
        </authorList>
    </citation>
    <scope>NUCLEOTIDE SEQUENCE [LARGE SCALE GENOMIC DNA]</scope>
    <source>
        <strain evidence="13 14">DSM 6210</strain>
    </source>
</reference>
<comment type="caution">
    <text evidence="13">The sequence shown here is derived from an EMBL/GenBank/DDBJ whole genome shotgun (WGS) entry which is preliminary data.</text>
</comment>
<protein>
    <recommendedName>
        <fullName evidence="1">non-specific serine/threonine protein kinase</fullName>
        <ecNumber evidence="1">2.7.11.1</ecNumber>
    </recommendedName>
</protein>
<dbReference type="PROSITE" id="PS00107">
    <property type="entry name" value="PROTEIN_KINASE_ATP"/>
    <property type="match status" value="1"/>
</dbReference>
<dbReference type="InterPro" id="IPR011009">
    <property type="entry name" value="Kinase-like_dom_sf"/>
</dbReference>
<evidence type="ECO:0000256" key="2">
    <source>
        <dbReference type="ARBA" id="ARBA00022527"/>
    </source>
</evidence>
<feature type="binding site" evidence="9">
    <location>
        <position position="560"/>
    </location>
    <ligand>
        <name>ATP</name>
        <dbReference type="ChEBI" id="CHEBI:30616"/>
    </ligand>
</feature>
<dbReference type="Pfam" id="PF00069">
    <property type="entry name" value="Pkinase"/>
    <property type="match status" value="1"/>
</dbReference>
<dbReference type="SMART" id="SM00220">
    <property type="entry name" value="S_TKc"/>
    <property type="match status" value="1"/>
</dbReference>
<feature type="domain" description="Protein kinase" evidence="11">
    <location>
        <begin position="201"/>
        <end position="498"/>
    </location>
</feature>
<evidence type="ECO:0000256" key="3">
    <source>
        <dbReference type="ARBA" id="ARBA00022679"/>
    </source>
</evidence>
<evidence type="ECO:0000256" key="10">
    <source>
        <dbReference type="SAM" id="MobiDB-lite"/>
    </source>
</evidence>
<feature type="region of interest" description="Disordered" evidence="10">
    <location>
        <begin position="877"/>
        <end position="899"/>
    </location>
</feature>
<dbReference type="InterPro" id="IPR011528">
    <property type="entry name" value="NERD"/>
</dbReference>
<evidence type="ECO:0000256" key="1">
    <source>
        <dbReference type="ARBA" id="ARBA00012513"/>
    </source>
</evidence>
<dbReference type="Proteomes" id="UP000748752">
    <property type="component" value="Unassembled WGS sequence"/>
</dbReference>
<dbReference type="EMBL" id="NRRV01000022">
    <property type="protein sequence ID" value="MBK1631139.1"/>
    <property type="molecule type" value="Genomic_DNA"/>
</dbReference>
<organism evidence="13 14">
    <name type="scientific">Thiohalocapsa halophila</name>
    <dbReference type="NCBI Taxonomy" id="69359"/>
    <lineage>
        <taxon>Bacteria</taxon>
        <taxon>Pseudomonadati</taxon>
        <taxon>Pseudomonadota</taxon>
        <taxon>Gammaproteobacteria</taxon>
        <taxon>Chromatiales</taxon>
        <taxon>Chromatiaceae</taxon>
        <taxon>Thiohalocapsa</taxon>
    </lineage>
</organism>
<feature type="region of interest" description="Disordered" evidence="10">
    <location>
        <begin position="506"/>
        <end position="528"/>
    </location>
</feature>